<name>A0ABT1TZ13_9GAMM</name>
<dbReference type="RefSeq" id="WP_256608811.1">
    <property type="nucleotide sequence ID" value="NZ_JANIBL010000150.1"/>
</dbReference>
<protein>
    <submittedName>
        <fullName evidence="1">Uncharacterized protein</fullName>
    </submittedName>
</protein>
<dbReference type="EMBL" id="JANIBL010000150">
    <property type="protein sequence ID" value="MCQ8120012.1"/>
    <property type="molecule type" value="Genomic_DNA"/>
</dbReference>
<reference evidence="1 2" key="1">
    <citation type="submission" date="2022-07" db="EMBL/GenBank/DDBJ databases">
        <title>Methylomonas rivi sp. nov., Methylomonas rosea sp. nov., Methylomonas aureus sp. nov. and Methylomonas subterranea sp. nov., four novel methanotrophs isolated from a freshwater creek and the deep terrestrial subsurface.</title>
        <authorList>
            <person name="Abin C."/>
            <person name="Sankaranarayanan K."/>
            <person name="Garner C."/>
            <person name="Sindelar R."/>
            <person name="Kotary K."/>
            <person name="Garner R."/>
            <person name="Barclay S."/>
            <person name="Lawson P."/>
            <person name="Krumholz L."/>
        </authorList>
    </citation>
    <scope>NUCLEOTIDE SEQUENCE [LARGE SCALE GENOMIC DNA]</scope>
    <source>
        <strain evidence="1 2">WSC-7</strain>
    </source>
</reference>
<gene>
    <name evidence="1" type="ORF">NP589_21560</name>
</gene>
<evidence type="ECO:0000313" key="1">
    <source>
        <dbReference type="EMBL" id="MCQ8120012.1"/>
    </source>
</evidence>
<keyword evidence="2" id="KW-1185">Reference proteome</keyword>
<comment type="caution">
    <text evidence="1">The sequence shown here is derived from an EMBL/GenBank/DDBJ whole genome shotgun (WGS) entry which is preliminary data.</text>
</comment>
<evidence type="ECO:0000313" key="2">
    <source>
        <dbReference type="Proteomes" id="UP001524570"/>
    </source>
</evidence>
<dbReference type="Proteomes" id="UP001524570">
    <property type="component" value="Unassembled WGS sequence"/>
</dbReference>
<organism evidence="1 2">
    <name type="scientific">Methylomonas rosea</name>
    <dbReference type="NCBI Taxonomy" id="2952227"/>
    <lineage>
        <taxon>Bacteria</taxon>
        <taxon>Pseudomonadati</taxon>
        <taxon>Pseudomonadota</taxon>
        <taxon>Gammaproteobacteria</taxon>
        <taxon>Methylococcales</taxon>
        <taxon>Methylococcaceae</taxon>
        <taxon>Methylomonas</taxon>
    </lineage>
</organism>
<feature type="non-terminal residue" evidence="1">
    <location>
        <position position="1"/>
    </location>
</feature>
<proteinExistence type="predicted"/>
<sequence>LSPCGGRSARFAHSQIKGFSMYETREFKGYFQSREVVEVDGVVSIVNDWRFYLCGFAADSARILLYDKTTEQVPIDADNRIFVAGKWFSQSHWDH</sequence>
<accession>A0ABT1TZ13</accession>